<keyword evidence="5 7" id="KW-0482">Metalloprotease</keyword>
<keyword evidence="2 7" id="KW-0479">Metal-binding</keyword>
<evidence type="ECO:0000256" key="5">
    <source>
        <dbReference type="ARBA" id="ARBA00023049"/>
    </source>
</evidence>
<evidence type="ECO:0000313" key="10">
    <source>
        <dbReference type="EMBL" id="RUO64147.1"/>
    </source>
</evidence>
<reference evidence="10 11" key="1">
    <citation type="journal article" date="2011" name="Front. Microbiol.">
        <title>Genomic signatures of strain selection and enhancement in Bacillus atrophaeus var. globigii, a historical biowarfare simulant.</title>
        <authorList>
            <person name="Gibbons H.S."/>
            <person name="Broomall S.M."/>
            <person name="McNew L.A."/>
            <person name="Daligault H."/>
            <person name="Chapman C."/>
            <person name="Bruce D."/>
            <person name="Karavis M."/>
            <person name="Krepps M."/>
            <person name="McGregor P.A."/>
            <person name="Hong C."/>
            <person name="Park K.H."/>
            <person name="Akmal A."/>
            <person name="Feldman A."/>
            <person name="Lin J.S."/>
            <person name="Chang W.E."/>
            <person name="Higgs B.W."/>
            <person name="Demirev P."/>
            <person name="Lindquist J."/>
            <person name="Liem A."/>
            <person name="Fochler E."/>
            <person name="Read T.D."/>
            <person name="Tapia R."/>
            <person name="Johnson S."/>
            <person name="Bishop-Lilly K.A."/>
            <person name="Detter C."/>
            <person name="Han C."/>
            <person name="Sozhamannan S."/>
            <person name="Rosenzweig C.N."/>
            <person name="Skowronski E.W."/>
        </authorList>
    </citation>
    <scope>NUCLEOTIDE SEQUENCE [LARGE SCALE GENOMIC DNA]</scope>
    <source>
        <strain evidence="10 11">TPS4-2</strain>
    </source>
</reference>
<dbReference type="GO" id="GO:0102009">
    <property type="term" value="F:proline dipeptidase activity"/>
    <property type="evidence" value="ECO:0007669"/>
    <property type="project" value="UniProtKB-EC"/>
</dbReference>
<dbReference type="GO" id="GO:0004177">
    <property type="term" value="F:aminopeptidase activity"/>
    <property type="evidence" value="ECO:0007669"/>
    <property type="project" value="TreeGrafter"/>
</dbReference>
<feature type="binding site" evidence="7">
    <location>
        <position position="414"/>
    </location>
    <ligand>
        <name>Mn(2+)</name>
        <dbReference type="ChEBI" id="CHEBI:29035"/>
        <label>1</label>
    </ligand>
</feature>
<gene>
    <name evidence="7" type="primary">pepQ</name>
    <name evidence="10" type="ORF">CWI73_08255</name>
</gene>
<feature type="domain" description="Xaa-Pro dipeptidase N-terminal" evidence="9">
    <location>
        <begin position="3"/>
        <end position="153"/>
    </location>
</feature>
<proteinExistence type="inferred from homology"/>
<evidence type="ECO:0000256" key="3">
    <source>
        <dbReference type="ARBA" id="ARBA00022801"/>
    </source>
</evidence>
<dbReference type="InterPro" id="IPR036005">
    <property type="entry name" value="Creatinase/aminopeptidase-like"/>
</dbReference>
<feature type="binding site" evidence="7">
    <location>
        <position position="253"/>
    </location>
    <ligand>
        <name>Mn(2+)</name>
        <dbReference type="ChEBI" id="CHEBI:29035"/>
        <label>1</label>
    </ligand>
</feature>
<dbReference type="InterPro" id="IPR052433">
    <property type="entry name" value="X-Pro_dipept-like"/>
</dbReference>
<dbReference type="Pfam" id="PF00557">
    <property type="entry name" value="Peptidase_M24"/>
    <property type="match status" value="1"/>
</dbReference>
<dbReference type="GO" id="GO:0006508">
    <property type="term" value="P:proteolysis"/>
    <property type="evidence" value="ECO:0007669"/>
    <property type="project" value="UniProtKB-KW"/>
</dbReference>
<dbReference type="Gene3D" id="3.90.230.10">
    <property type="entry name" value="Creatinase/methionine aminopeptidase superfamily"/>
    <property type="match status" value="1"/>
</dbReference>
<dbReference type="PANTHER" id="PTHR43226">
    <property type="entry name" value="XAA-PRO AMINOPEPTIDASE 3"/>
    <property type="match status" value="1"/>
</dbReference>
<keyword evidence="1 7" id="KW-0645">Protease</keyword>
<dbReference type="SUPFAM" id="SSF55920">
    <property type="entry name" value="Creatinase/aminopeptidase"/>
    <property type="match status" value="1"/>
</dbReference>
<organism evidence="10 11">
    <name type="scientific">Idiomarina piscisalsi</name>
    <dbReference type="NCBI Taxonomy" id="1096243"/>
    <lineage>
        <taxon>Bacteria</taxon>
        <taxon>Pseudomonadati</taxon>
        <taxon>Pseudomonadota</taxon>
        <taxon>Gammaproteobacteria</taxon>
        <taxon>Alteromonadales</taxon>
        <taxon>Idiomarinaceae</taxon>
        <taxon>Idiomarina</taxon>
    </lineage>
</organism>
<keyword evidence="6 7" id="KW-0464">Manganese</keyword>
<dbReference type="Proteomes" id="UP000288361">
    <property type="component" value="Unassembled WGS sequence"/>
</dbReference>
<evidence type="ECO:0000256" key="2">
    <source>
        <dbReference type="ARBA" id="ARBA00022723"/>
    </source>
</evidence>
<dbReference type="InterPro" id="IPR029149">
    <property type="entry name" value="Creatin/AminoP/Spt16_N"/>
</dbReference>
<dbReference type="PROSITE" id="PS00491">
    <property type="entry name" value="PROLINE_PEPTIDASE"/>
    <property type="match status" value="1"/>
</dbReference>
<evidence type="ECO:0000259" key="8">
    <source>
        <dbReference type="Pfam" id="PF00557"/>
    </source>
</evidence>
<dbReference type="RefSeq" id="WP_126752338.1">
    <property type="nucleotide sequence ID" value="NZ_JBHUMT010000015.1"/>
</dbReference>
<protein>
    <recommendedName>
        <fullName evidence="7">Xaa-Pro dipeptidase</fullName>
        <shortName evidence="7">X-Pro dipeptidase</shortName>
        <ecNumber evidence="7">3.4.13.9</ecNumber>
    </recommendedName>
    <alternativeName>
        <fullName evidence="7">Imidodipeptidase</fullName>
    </alternativeName>
    <alternativeName>
        <fullName evidence="7">Proline dipeptidase</fullName>
        <shortName evidence="7">Prolidase</shortName>
    </alternativeName>
</protein>
<feature type="binding site" evidence="7">
    <location>
        <position position="242"/>
    </location>
    <ligand>
        <name>Mn(2+)</name>
        <dbReference type="ChEBI" id="CHEBI:29035"/>
        <label>2</label>
    </ligand>
</feature>
<dbReference type="InterPro" id="IPR022846">
    <property type="entry name" value="X_Pro_dipept"/>
</dbReference>
<dbReference type="InterPro" id="IPR048819">
    <property type="entry name" value="PepQ_N"/>
</dbReference>
<dbReference type="EMBL" id="PIQA01000006">
    <property type="protein sequence ID" value="RUO64147.1"/>
    <property type="molecule type" value="Genomic_DNA"/>
</dbReference>
<keyword evidence="3 7" id="KW-0378">Hydrolase</keyword>
<dbReference type="GO" id="GO:0046872">
    <property type="term" value="F:metal ion binding"/>
    <property type="evidence" value="ECO:0007669"/>
    <property type="project" value="UniProtKB-KW"/>
</dbReference>
<feature type="domain" description="Peptidase M24" evidence="8">
    <location>
        <begin position="164"/>
        <end position="420"/>
    </location>
</feature>
<dbReference type="GO" id="GO:0016795">
    <property type="term" value="F:phosphoric triester hydrolase activity"/>
    <property type="evidence" value="ECO:0007669"/>
    <property type="project" value="InterPro"/>
</dbReference>
<dbReference type="NCBIfam" id="NF010133">
    <property type="entry name" value="PRK13607.1"/>
    <property type="match status" value="1"/>
</dbReference>
<comment type="catalytic activity">
    <reaction evidence="7">
        <text>Xaa-L-Pro dipeptide + H2O = an L-alpha-amino acid + L-proline</text>
        <dbReference type="Rhea" id="RHEA:76407"/>
        <dbReference type="ChEBI" id="CHEBI:15377"/>
        <dbReference type="ChEBI" id="CHEBI:59869"/>
        <dbReference type="ChEBI" id="CHEBI:60039"/>
        <dbReference type="ChEBI" id="CHEBI:195196"/>
        <dbReference type="EC" id="3.4.13.9"/>
    </reaction>
</comment>
<comment type="caution">
    <text evidence="10">The sequence shown here is derived from an EMBL/GenBank/DDBJ whole genome shotgun (WGS) entry which is preliminary data.</text>
</comment>
<dbReference type="InterPro" id="IPR000994">
    <property type="entry name" value="Pept_M24"/>
</dbReference>
<dbReference type="EC" id="3.4.13.9" evidence="7"/>
<feature type="binding site" evidence="7">
    <location>
        <position position="253"/>
    </location>
    <ligand>
        <name>Mn(2+)</name>
        <dbReference type="ChEBI" id="CHEBI:29035"/>
        <label>2</label>
    </ligand>
</feature>
<evidence type="ECO:0000256" key="6">
    <source>
        <dbReference type="ARBA" id="ARBA00023211"/>
    </source>
</evidence>
<comment type="similarity">
    <text evidence="7">Belongs to the peptidase M24B family. Bacterial-type prolidase subfamily.</text>
</comment>
<dbReference type="GO" id="GO:0005829">
    <property type="term" value="C:cytosol"/>
    <property type="evidence" value="ECO:0007669"/>
    <property type="project" value="TreeGrafter"/>
</dbReference>
<comment type="function">
    <text evidence="7">Splits dipeptides with a prolyl residue in the C-terminal position.</text>
</comment>
<feature type="binding site" evidence="7">
    <location>
        <position position="378"/>
    </location>
    <ligand>
        <name>Mn(2+)</name>
        <dbReference type="ChEBI" id="CHEBI:29035"/>
        <label>1</label>
    </ligand>
</feature>
<dbReference type="AlphaFoldDB" id="A0A432YR71"/>
<evidence type="ECO:0000313" key="11">
    <source>
        <dbReference type="Proteomes" id="UP000288361"/>
    </source>
</evidence>
<feature type="binding site" evidence="7">
    <location>
        <position position="333"/>
    </location>
    <ligand>
        <name>Mn(2+)</name>
        <dbReference type="ChEBI" id="CHEBI:29035"/>
        <label>1</label>
    </ligand>
</feature>
<accession>A0A432YR71</accession>
<sequence>MSAYAEHIKTVCERFDKALADTGFESTLIYSGQPRVDFLDDNAPPYRVNPLFKYWVPVTESPKSAIFYRKGSQRPTVYLFQARDFWHAPVNVPEEEWQQYVDLKIIDDLSIMSDDIGSELAETAFIGEDFAEPVHSWNVKARNPQNLIDHLHFHRAIKTEWELENLREANKLAAKAHVAAKEAFYAEKSELEIHHAYLAAINFRESQVPYNSIVALNSHSAILHYDVYDTEPPKQFRSFLIDAGARYRGYCADITRSYAYEEGFYADLVKAMDNAQRDLLSEIKPGVNYYDLHVSMHLKVAQILSDFGFISGDAQSIYDKGYTSAFMPHGLGHFIGLQVHDVGGFLKSDDGSSYERSERHPFLRLLRDVEEGQVFTIEPGLYVVDQLLEEHKDSDDINWDKVDELRPYGGVRIEDSIVVGKDGNNENLTRDAFKALGAE</sequence>
<evidence type="ECO:0000256" key="1">
    <source>
        <dbReference type="ARBA" id="ARBA00022670"/>
    </source>
</evidence>
<name>A0A432YR71_9GAMM</name>
<dbReference type="GO" id="GO:0008235">
    <property type="term" value="F:metalloexopeptidase activity"/>
    <property type="evidence" value="ECO:0007669"/>
    <property type="project" value="UniProtKB-UniRule"/>
</dbReference>
<dbReference type="HAMAP" id="MF_01279">
    <property type="entry name" value="X_Pro_dipeptid"/>
    <property type="match status" value="1"/>
</dbReference>
<evidence type="ECO:0000256" key="4">
    <source>
        <dbReference type="ARBA" id="ARBA00022997"/>
    </source>
</evidence>
<evidence type="ECO:0000259" key="9">
    <source>
        <dbReference type="Pfam" id="PF21216"/>
    </source>
</evidence>
<dbReference type="Pfam" id="PF21216">
    <property type="entry name" value="PepQ_N"/>
    <property type="match status" value="1"/>
</dbReference>
<dbReference type="InterPro" id="IPR001131">
    <property type="entry name" value="Peptidase_M24B_aminopep-P_CS"/>
</dbReference>
<comment type="cofactor">
    <cofactor evidence="7">
        <name>Mn(2+)</name>
        <dbReference type="ChEBI" id="CHEBI:29035"/>
    </cofactor>
    <text evidence="7">Binds 2 manganese ions per subunit.</text>
</comment>
<dbReference type="Gene3D" id="3.40.350.10">
    <property type="entry name" value="Creatinase/prolidase N-terminal domain"/>
    <property type="match status" value="1"/>
</dbReference>
<dbReference type="PANTHER" id="PTHR43226:SF8">
    <property type="entry name" value="XAA-PRO DIPEPTIDASE"/>
    <property type="match status" value="1"/>
</dbReference>
<feature type="binding site" evidence="7">
    <location>
        <position position="414"/>
    </location>
    <ligand>
        <name>Mn(2+)</name>
        <dbReference type="ChEBI" id="CHEBI:29035"/>
        <label>2</label>
    </ligand>
</feature>
<keyword evidence="4 7" id="KW-0224">Dipeptidase</keyword>
<evidence type="ECO:0000256" key="7">
    <source>
        <dbReference type="HAMAP-Rule" id="MF_01279"/>
    </source>
</evidence>